<dbReference type="AlphaFoldDB" id="G8YPU0"/>
<dbReference type="GO" id="GO:0006886">
    <property type="term" value="P:intracellular protein transport"/>
    <property type="evidence" value="ECO:0007669"/>
    <property type="project" value="TreeGrafter"/>
</dbReference>
<feature type="compositionally biased region" description="Polar residues" evidence="1">
    <location>
        <begin position="215"/>
        <end position="226"/>
    </location>
</feature>
<accession>G8YPU0</accession>
<dbReference type="Gene3D" id="3.10.20.90">
    <property type="entry name" value="Phosphatidylinositol 3-kinase Catalytic Subunit, Chain A, domain 1"/>
    <property type="match status" value="1"/>
</dbReference>
<dbReference type="HOGENOM" id="CLU_521749_0_0_1"/>
<dbReference type="InParanoid" id="G8YPU0"/>
<feature type="domain" description="TUG ubiquitin-like" evidence="2">
    <location>
        <begin position="8"/>
        <end position="69"/>
    </location>
</feature>
<keyword evidence="4" id="KW-1185">Reference proteome</keyword>
<dbReference type="OrthoDB" id="440781at2759"/>
<dbReference type="GO" id="GO:0005737">
    <property type="term" value="C:cytoplasm"/>
    <property type="evidence" value="ECO:0007669"/>
    <property type="project" value="TreeGrafter"/>
</dbReference>
<evidence type="ECO:0000256" key="1">
    <source>
        <dbReference type="SAM" id="MobiDB-lite"/>
    </source>
</evidence>
<sequence length="488" mass="55888">MSSITLHISFNNVTKKLTYSKTQTINEVLRDCTTKFKIPGSAGELRYNGKKLDDSLPIRLTNLINNSKVVFEKTNDKSEKDVNLKIVWNYKSEVKTFVEKFKNTLTPREIIQAIEKKHNIEIEKNGAFEINILDRRMRSDSNDFTKALVEVVGPSATSMVARINYITNGKTEEQDKINELQKNQMSQYQARLREEAHRKELAEKEKIAKEAEQANNATISTDNQTAEPVVPESRLSDKSSIHRELDQSVHQENKTQKDLDEDNSAVNNASNMEVEEDAKDTIYIPSSFKTYENPDTDYNMTVDQAKKYHKLVVNSRMRPKPSTEKRKPTKYLIRIRFPDRNILQLNIADARTSLGQLCKRIDEHLIPQYKRNYNLKIAHPPFSLIPLSLSTNSTPLQELPQFQDEKLTLIWEPLEKASGPFLERADIEIKESNRLPELVLEQNRNSLPESSVSHADAAVPTSLHNASGNRSLSSSSAKSKFPKWFRSK</sequence>
<dbReference type="GO" id="GO:0012506">
    <property type="term" value="C:vesicle membrane"/>
    <property type="evidence" value="ECO:0007669"/>
    <property type="project" value="TreeGrafter"/>
</dbReference>
<dbReference type="Pfam" id="PF11470">
    <property type="entry name" value="TUG-UBL1"/>
    <property type="match status" value="1"/>
</dbReference>
<evidence type="ECO:0000313" key="4">
    <source>
        <dbReference type="Proteomes" id="UP000005222"/>
    </source>
</evidence>
<dbReference type="InterPro" id="IPR021569">
    <property type="entry name" value="TUG-UBL1"/>
</dbReference>
<proteinExistence type="predicted"/>
<dbReference type="STRING" id="559304.G8YPU0"/>
<dbReference type="Proteomes" id="UP000005222">
    <property type="component" value="Chromosome D"/>
</dbReference>
<feature type="compositionally biased region" description="Low complexity" evidence="1">
    <location>
        <begin position="467"/>
        <end position="479"/>
    </location>
</feature>
<name>G8YPU0_PICSO</name>
<evidence type="ECO:0000313" key="3">
    <source>
        <dbReference type="EMBL" id="CCE78675.1"/>
    </source>
</evidence>
<feature type="compositionally biased region" description="Basic and acidic residues" evidence="1">
    <location>
        <begin position="234"/>
        <end position="258"/>
    </location>
</feature>
<gene>
    <name evidence="3" type="primary">Piso0_000702</name>
    <name evidence="3" type="ORF">GNLVRS01_PISO0D02269g</name>
</gene>
<feature type="region of interest" description="Disordered" evidence="1">
    <location>
        <begin position="212"/>
        <end position="278"/>
    </location>
</feature>
<feature type="region of interest" description="Disordered" evidence="1">
    <location>
        <begin position="445"/>
        <end position="488"/>
    </location>
</feature>
<dbReference type="OMA" id="ERIMLIW"/>
<protein>
    <submittedName>
        <fullName evidence="3">Piso0_000702 protein</fullName>
    </submittedName>
</protein>
<dbReference type="GO" id="GO:0005634">
    <property type="term" value="C:nucleus"/>
    <property type="evidence" value="ECO:0007669"/>
    <property type="project" value="TreeGrafter"/>
</dbReference>
<organism evidence="3 4">
    <name type="scientific">Pichia sorbitophila (strain ATCC MYA-4447 / BCRC 22081 / CBS 7064 / NBRC 10061 / NRRL Y-12695)</name>
    <name type="common">Hybrid yeast</name>
    <dbReference type="NCBI Taxonomy" id="559304"/>
    <lineage>
        <taxon>Eukaryota</taxon>
        <taxon>Fungi</taxon>
        <taxon>Dikarya</taxon>
        <taxon>Ascomycota</taxon>
        <taxon>Saccharomycotina</taxon>
        <taxon>Pichiomycetes</taxon>
        <taxon>Debaryomycetaceae</taxon>
        <taxon>Millerozyma</taxon>
    </lineage>
</organism>
<dbReference type="PANTHER" id="PTHR46467">
    <property type="entry name" value="TETHER CONTAINING UBX DOMAIN FOR GLUT4"/>
    <property type="match status" value="1"/>
</dbReference>
<dbReference type="InterPro" id="IPR029071">
    <property type="entry name" value="Ubiquitin-like_domsf"/>
</dbReference>
<dbReference type="FunCoup" id="G8YPU0">
    <property type="interactions" value="69"/>
</dbReference>
<dbReference type="EMBL" id="FO082056">
    <property type="protein sequence ID" value="CCE78675.1"/>
    <property type="molecule type" value="Genomic_DNA"/>
</dbReference>
<dbReference type="SUPFAM" id="SSF54236">
    <property type="entry name" value="Ubiquitin-like"/>
    <property type="match status" value="1"/>
</dbReference>
<dbReference type="eggNOG" id="ENOG502S0EM">
    <property type="taxonomic scope" value="Eukaryota"/>
</dbReference>
<dbReference type="PANTHER" id="PTHR46467:SF1">
    <property type="entry name" value="TETHER CONTAINING UBX DOMAIN FOR GLUT4"/>
    <property type="match status" value="1"/>
</dbReference>
<reference evidence="3 4" key="1">
    <citation type="journal article" date="2012" name="G3 (Bethesda)">
        <title>Pichia sorbitophila, an interspecies yeast hybrid reveals early steps of genome resolution following polyploidization.</title>
        <authorList>
            <person name="Leh Louis V."/>
            <person name="Despons L."/>
            <person name="Friedrich A."/>
            <person name="Martin T."/>
            <person name="Durrens P."/>
            <person name="Casaregola S."/>
            <person name="Neuveglise C."/>
            <person name="Fairhead C."/>
            <person name="Marck C."/>
            <person name="Cruz J.A."/>
            <person name="Straub M.L."/>
            <person name="Kugler V."/>
            <person name="Sacerdot C."/>
            <person name="Uzunov Z."/>
            <person name="Thierry A."/>
            <person name="Weiss S."/>
            <person name="Bleykasten C."/>
            <person name="De Montigny J."/>
            <person name="Jacques N."/>
            <person name="Jung P."/>
            <person name="Lemaire M."/>
            <person name="Mallet S."/>
            <person name="Morel G."/>
            <person name="Richard G.F."/>
            <person name="Sarkar A."/>
            <person name="Savel G."/>
            <person name="Schacherer J."/>
            <person name="Seret M.L."/>
            <person name="Talla E."/>
            <person name="Samson G."/>
            <person name="Jubin C."/>
            <person name="Poulain J."/>
            <person name="Vacherie B."/>
            <person name="Barbe V."/>
            <person name="Pelletier E."/>
            <person name="Sherman D.J."/>
            <person name="Westhof E."/>
            <person name="Weissenbach J."/>
            <person name="Baret P.V."/>
            <person name="Wincker P."/>
            <person name="Gaillardin C."/>
            <person name="Dujon B."/>
            <person name="Souciet J.L."/>
        </authorList>
    </citation>
    <scope>NUCLEOTIDE SEQUENCE [LARGE SCALE GENOMIC DNA]</scope>
    <source>
        <strain evidence="4">ATCC MYA-4447 / BCRC 22081 / CBS 7064 / NBRC 10061 / NRRL Y-12695</strain>
    </source>
</reference>
<evidence type="ECO:0000259" key="2">
    <source>
        <dbReference type="Pfam" id="PF11470"/>
    </source>
</evidence>